<name>A0A212J419_9FIRM</name>
<proteinExistence type="predicted"/>
<dbReference type="EMBL" id="FLUN01000001">
    <property type="protein sequence ID" value="SBV94198.1"/>
    <property type="molecule type" value="Genomic_DNA"/>
</dbReference>
<accession>A0A212J419</accession>
<gene>
    <name evidence="1" type="ORF">KL86CLO1_10481</name>
</gene>
<reference evidence="1" key="1">
    <citation type="submission" date="2016-04" db="EMBL/GenBank/DDBJ databases">
        <authorList>
            <person name="Evans L.H."/>
            <person name="Alamgir A."/>
            <person name="Owens N."/>
            <person name="Weber N.D."/>
            <person name="Virtaneva K."/>
            <person name="Barbian K."/>
            <person name="Babar A."/>
            <person name="Rosenke K."/>
        </authorList>
    </citation>
    <scope>NUCLEOTIDE SEQUENCE</scope>
    <source>
        <strain evidence="1">86</strain>
    </source>
</reference>
<organism evidence="1">
    <name type="scientific">uncultured Eubacteriales bacterium</name>
    <dbReference type="NCBI Taxonomy" id="172733"/>
    <lineage>
        <taxon>Bacteria</taxon>
        <taxon>Bacillati</taxon>
        <taxon>Bacillota</taxon>
        <taxon>Clostridia</taxon>
        <taxon>Eubacteriales</taxon>
        <taxon>environmental samples</taxon>
    </lineage>
</organism>
<dbReference type="AlphaFoldDB" id="A0A212J419"/>
<evidence type="ECO:0000313" key="1">
    <source>
        <dbReference type="EMBL" id="SBV94198.1"/>
    </source>
</evidence>
<sequence length="105" mass="11650">MRPIDADALLKNYGLKDAAKYGGKDRHGYDTLMLYEIRDMIEDAPTIDPVKHGRWVRPYASGTKIKNPYCFCSNCAQWASPRKMSAYCPSCGAKMDGDGGVPKTV</sequence>
<protein>
    <submittedName>
        <fullName evidence="1">Uncharacterized protein</fullName>
    </submittedName>
</protein>